<feature type="disulfide bond" description="Redox-active" evidence="11">
    <location>
        <begin position="418"/>
        <end position="421"/>
    </location>
</feature>
<dbReference type="SUPFAM" id="SSF52833">
    <property type="entry name" value="Thioredoxin-like"/>
    <property type="match status" value="3"/>
</dbReference>
<dbReference type="GO" id="GO:0005788">
    <property type="term" value="C:endoplasmic reticulum lumen"/>
    <property type="evidence" value="ECO:0007669"/>
    <property type="project" value="UniProtKB-SubCell"/>
</dbReference>
<comment type="similarity">
    <text evidence="3 12">Belongs to the protein disulfide isomerase family.</text>
</comment>
<dbReference type="Proteomes" id="UP001255856">
    <property type="component" value="Unassembled WGS sequence"/>
</dbReference>
<accession>A0AAD9INT9</accession>
<dbReference type="InterPro" id="IPR013766">
    <property type="entry name" value="Thioredoxin_domain"/>
</dbReference>
<evidence type="ECO:0000256" key="8">
    <source>
        <dbReference type="ARBA" id="ARBA00023157"/>
    </source>
</evidence>
<reference evidence="15" key="1">
    <citation type="submission" date="2021-01" db="EMBL/GenBank/DDBJ databases">
        <authorList>
            <person name="Eckstrom K.M.E."/>
        </authorList>
    </citation>
    <scope>NUCLEOTIDE SEQUENCE</scope>
    <source>
        <strain evidence="15">UVCC 0001</strain>
    </source>
</reference>
<keyword evidence="5 13" id="KW-0732">Signal</keyword>
<dbReference type="InterPro" id="IPR017937">
    <property type="entry name" value="Thioredoxin_CS"/>
</dbReference>
<gene>
    <name evidence="15" type="ORF">QBZ16_001876</name>
</gene>
<evidence type="ECO:0000259" key="14">
    <source>
        <dbReference type="PROSITE" id="PS51352"/>
    </source>
</evidence>
<comment type="catalytic activity">
    <reaction evidence="1 13">
        <text>Catalyzes the rearrangement of -S-S- bonds in proteins.</text>
        <dbReference type="EC" id="5.3.4.1"/>
    </reaction>
</comment>
<dbReference type="InterPro" id="IPR036249">
    <property type="entry name" value="Thioredoxin-like_sf"/>
</dbReference>
<dbReference type="PANTHER" id="PTHR18929">
    <property type="entry name" value="PROTEIN DISULFIDE ISOMERASE"/>
    <property type="match status" value="1"/>
</dbReference>
<keyword evidence="6" id="KW-0677">Repeat</keyword>
<dbReference type="PANTHER" id="PTHR18929:SF246">
    <property type="entry name" value="PROTEIN DISULFIDE ISOMERASE-LIKE 1-4"/>
    <property type="match status" value="1"/>
</dbReference>
<comment type="subcellular location">
    <subcellularLocation>
        <location evidence="2">Endoplasmic reticulum lumen</location>
    </subcellularLocation>
</comment>
<proteinExistence type="inferred from homology"/>
<dbReference type="AlphaFoldDB" id="A0AAD9INT9"/>
<feature type="chain" id="PRO_5041784251" description="Protein disulfide-isomerase" evidence="13">
    <location>
        <begin position="21"/>
        <end position="469"/>
    </location>
</feature>
<evidence type="ECO:0000256" key="6">
    <source>
        <dbReference type="ARBA" id="ARBA00022737"/>
    </source>
</evidence>
<dbReference type="InterPro" id="IPR005792">
    <property type="entry name" value="Prot_disulphide_isomerase"/>
</dbReference>
<comment type="caution">
    <text evidence="15">The sequence shown here is derived from an EMBL/GenBank/DDBJ whole genome shotgun (WGS) entry which is preliminary data.</text>
</comment>
<evidence type="ECO:0000256" key="3">
    <source>
        <dbReference type="ARBA" id="ARBA00006347"/>
    </source>
</evidence>
<dbReference type="PROSITE" id="PS00194">
    <property type="entry name" value="THIOREDOXIN_1"/>
    <property type="match status" value="2"/>
</dbReference>
<keyword evidence="16" id="KW-1185">Reference proteome</keyword>
<keyword evidence="7" id="KW-0256">Endoplasmic reticulum</keyword>
<evidence type="ECO:0000256" key="12">
    <source>
        <dbReference type="RuleBase" id="RU004208"/>
    </source>
</evidence>
<feature type="domain" description="Thioredoxin" evidence="14">
    <location>
        <begin position="373"/>
        <end position="469"/>
    </location>
</feature>
<dbReference type="Gene3D" id="3.40.30.10">
    <property type="entry name" value="Glutaredoxin"/>
    <property type="match status" value="4"/>
</dbReference>
<dbReference type="GO" id="GO:0006457">
    <property type="term" value="P:protein folding"/>
    <property type="evidence" value="ECO:0007669"/>
    <property type="project" value="TreeGrafter"/>
</dbReference>
<feature type="disulfide bond" description="Redox-active" evidence="11">
    <location>
        <begin position="61"/>
        <end position="64"/>
    </location>
</feature>
<dbReference type="CDD" id="cd02961">
    <property type="entry name" value="PDI_a_family"/>
    <property type="match status" value="1"/>
</dbReference>
<dbReference type="EMBL" id="JASFZW010000002">
    <property type="protein sequence ID" value="KAK2079482.1"/>
    <property type="molecule type" value="Genomic_DNA"/>
</dbReference>
<dbReference type="Pfam" id="PF13848">
    <property type="entry name" value="Thioredoxin_6"/>
    <property type="match status" value="1"/>
</dbReference>
<evidence type="ECO:0000256" key="2">
    <source>
        <dbReference type="ARBA" id="ARBA00004319"/>
    </source>
</evidence>
<evidence type="ECO:0000256" key="10">
    <source>
        <dbReference type="ARBA" id="ARBA00023284"/>
    </source>
</evidence>
<evidence type="ECO:0000256" key="11">
    <source>
        <dbReference type="PIRSR" id="PIRSR605792-51"/>
    </source>
</evidence>
<dbReference type="GO" id="GO:0034976">
    <property type="term" value="P:response to endoplasmic reticulum stress"/>
    <property type="evidence" value="ECO:0007669"/>
    <property type="project" value="TreeGrafter"/>
</dbReference>
<evidence type="ECO:0000256" key="4">
    <source>
        <dbReference type="ARBA" id="ARBA00012723"/>
    </source>
</evidence>
<keyword evidence="9 13" id="KW-0413">Isomerase</keyword>
<dbReference type="EC" id="5.3.4.1" evidence="4 13"/>
<dbReference type="FunFam" id="3.40.30.10:FF:000023">
    <property type="entry name" value="Protein disulfide-isomerase"/>
    <property type="match status" value="1"/>
</dbReference>
<dbReference type="CDD" id="cd02981">
    <property type="entry name" value="PDI_b_family"/>
    <property type="match status" value="1"/>
</dbReference>
<dbReference type="InterPro" id="IPR005788">
    <property type="entry name" value="PDI_thioredoxin-like_dom"/>
</dbReference>
<organism evidence="15 16">
    <name type="scientific">Prototheca wickerhamii</name>
    <dbReference type="NCBI Taxonomy" id="3111"/>
    <lineage>
        <taxon>Eukaryota</taxon>
        <taxon>Viridiplantae</taxon>
        <taxon>Chlorophyta</taxon>
        <taxon>core chlorophytes</taxon>
        <taxon>Trebouxiophyceae</taxon>
        <taxon>Chlorellales</taxon>
        <taxon>Chlorellaceae</taxon>
        <taxon>Prototheca</taxon>
    </lineage>
</organism>
<evidence type="ECO:0000256" key="13">
    <source>
        <dbReference type="RuleBase" id="RU361130"/>
    </source>
</evidence>
<feature type="signal peptide" evidence="13">
    <location>
        <begin position="1"/>
        <end position="20"/>
    </location>
</feature>
<evidence type="ECO:0000256" key="7">
    <source>
        <dbReference type="ARBA" id="ARBA00022824"/>
    </source>
</evidence>
<keyword evidence="8 11" id="KW-1015">Disulfide bond</keyword>
<dbReference type="PROSITE" id="PS51352">
    <property type="entry name" value="THIOREDOXIN_2"/>
    <property type="match status" value="2"/>
</dbReference>
<keyword evidence="10 11" id="KW-0676">Redox-active center</keyword>
<evidence type="ECO:0000256" key="1">
    <source>
        <dbReference type="ARBA" id="ARBA00001182"/>
    </source>
</evidence>
<dbReference type="PRINTS" id="PR00421">
    <property type="entry name" value="THIOREDOXIN"/>
</dbReference>
<feature type="domain" description="Thioredoxin" evidence="14">
    <location>
        <begin position="11"/>
        <end position="141"/>
    </location>
</feature>
<dbReference type="NCBIfam" id="TIGR01130">
    <property type="entry name" value="ER_PDI_fam"/>
    <property type="match status" value="1"/>
</dbReference>
<dbReference type="NCBIfam" id="TIGR01126">
    <property type="entry name" value="pdi_dom"/>
    <property type="match status" value="1"/>
</dbReference>
<evidence type="ECO:0000256" key="5">
    <source>
        <dbReference type="ARBA" id="ARBA00022729"/>
    </source>
</evidence>
<sequence length="469" mass="49273">MAWIRWGLVVLLLAVPACLGAAGGADVDVDETDVVVLTESNFKDELNKAKYALVEFYAPWCGHCKSLKPAYAAAATKLKAADGVDAILAKVDATQEKTLADQFGVRGYPTLKWFVGGELVGDYSGGRSESDIVAWVTKKTGPATRDLADVAALEKAEADEGVYAIAYLAELSGPAFESFVAQAEKDDSATYLTTTSEAVAAALGLTAPGSAAVVRHYADTGVERVAGAGLPEFEATEGEFGDKVAALVLAQRLPAYLEFSQQNAPTIFGSGVPKQVIVCAPESAWGRESALEKALAQASATTRGKVVLVTAKLGTPNADPIAKFFGVEAGAEEPFVVGFDSGSNKKFSFPEDAKPDAEGIAAFAQSIVDGTAQGLLKSAPVPDEPTDNGVTVVVGKTVEDIVFDTERDVLLEVYAPWCGHCKALAPTYEKLAKKFAGVDSVVIAKMDGTENEHPEISAQVRRRKSGWGL</sequence>
<protein>
    <recommendedName>
        <fullName evidence="4 13">Protein disulfide-isomerase</fullName>
        <ecNumber evidence="4 13">5.3.4.1</ecNumber>
    </recommendedName>
</protein>
<evidence type="ECO:0000313" key="16">
    <source>
        <dbReference type="Proteomes" id="UP001255856"/>
    </source>
</evidence>
<evidence type="ECO:0000313" key="15">
    <source>
        <dbReference type="EMBL" id="KAK2079482.1"/>
    </source>
</evidence>
<evidence type="ECO:0000256" key="9">
    <source>
        <dbReference type="ARBA" id="ARBA00023235"/>
    </source>
</evidence>
<dbReference type="Pfam" id="PF00085">
    <property type="entry name" value="Thioredoxin"/>
    <property type="match status" value="2"/>
</dbReference>
<dbReference type="GO" id="GO:0003756">
    <property type="term" value="F:protein disulfide isomerase activity"/>
    <property type="evidence" value="ECO:0007669"/>
    <property type="project" value="UniProtKB-EC"/>
</dbReference>
<name>A0AAD9INT9_PROWI</name>